<feature type="signal peptide" evidence="1">
    <location>
        <begin position="1"/>
        <end position="21"/>
    </location>
</feature>
<name>A0ABW5YHY2_9FLAO</name>
<dbReference type="EMBL" id="JBHUPC010000006">
    <property type="protein sequence ID" value="MFD2890613.1"/>
    <property type="molecule type" value="Genomic_DNA"/>
</dbReference>
<sequence>MKLNHGIIASLLLCIPFASFSQVGIGTTSPQSDLHVEGTLQVTNTDAVSTPVKLTGIGTEGRITDVVLGDNLNLTGNVLSSVRSDVASYKIATINLAATNNSNNVFNNVNLDLSGVNKEVVVFRVVGATTGFSVTGIQGGVDGRHIIIINTTSSAMSLENANSGSTASNQINTYESSAGGTLSTQGQGTFDLVYDASSQKWIVIDVRT</sequence>
<evidence type="ECO:0000256" key="1">
    <source>
        <dbReference type="SAM" id="SignalP"/>
    </source>
</evidence>
<dbReference type="RefSeq" id="WP_379810078.1">
    <property type="nucleotide sequence ID" value="NZ_JBHUPC010000006.1"/>
</dbReference>
<keyword evidence="3" id="KW-1185">Reference proteome</keyword>
<accession>A0ABW5YHY2</accession>
<feature type="chain" id="PRO_5045773159" evidence="1">
    <location>
        <begin position="22"/>
        <end position="208"/>
    </location>
</feature>
<evidence type="ECO:0000313" key="3">
    <source>
        <dbReference type="Proteomes" id="UP001597534"/>
    </source>
</evidence>
<gene>
    <name evidence="2" type="ORF">ACFS5J_01110</name>
</gene>
<keyword evidence="1" id="KW-0732">Signal</keyword>
<reference evidence="3" key="1">
    <citation type="journal article" date="2019" name="Int. J. Syst. Evol. Microbiol.">
        <title>The Global Catalogue of Microorganisms (GCM) 10K type strain sequencing project: providing services to taxonomists for standard genome sequencing and annotation.</title>
        <authorList>
            <consortium name="The Broad Institute Genomics Platform"/>
            <consortium name="The Broad Institute Genome Sequencing Center for Infectious Disease"/>
            <person name="Wu L."/>
            <person name="Ma J."/>
        </authorList>
    </citation>
    <scope>NUCLEOTIDE SEQUENCE [LARGE SCALE GENOMIC DNA]</scope>
    <source>
        <strain evidence="3">KCTC 22671</strain>
    </source>
</reference>
<protein>
    <submittedName>
        <fullName evidence="2">Uncharacterized protein</fullName>
    </submittedName>
</protein>
<comment type="caution">
    <text evidence="2">The sequence shown here is derived from an EMBL/GenBank/DDBJ whole genome shotgun (WGS) entry which is preliminary data.</text>
</comment>
<evidence type="ECO:0000313" key="2">
    <source>
        <dbReference type="EMBL" id="MFD2890613.1"/>
    </source>
</evidence>
<dbReference type="Proteomes" id="UP001597534">
    <property type="component" value="Unassembled WGS sequence"/>
</dbReference>
<proteinExistence type="predicted"/>
<organism evidence="2 3">
    <name type="scientific">Flavobacterium chuncheonense</name>
    <dbReference type="NCBI Taxonomy" id="2026653"/>
    <lineage>
        <taxon>Bacteria</taxon>
        <taxon>Pseudomonadati</taxon>
        <taxon>Bacteroidota</taxon>
        <taxon>Flavobacteriia</taxon>
        <taxon>Flavobacteriales</taxon>
        <taxon>Flavobacteriaceae</taxon>
        <taxon>Flavobacterium</taxon>
    </lineage>
</organism>